<evidence type="ECO:0000313" key="2">
    <source>
        <dbReference type="EMBL" id="AWM33320.1"/>
    </source>
</evidence>
<dbReference type="EMBL" id="CP029145">
    <property type="protein sequence ID" value="AWM33320.1"/>
    <property type="molecule type" value="Genomic_DNA"/>
</dbReference>
<dbReference type="OrthoDB" id="886559at2"/>
<keyword evidence="3" id="KW-1185">Reference proteome</keyword>
<keyword evidence="1" id="KW-0472">Membrane</keyword>
<gene>
    <name evidence="2" type="ORF">DDQ68_11320</name>
</gene>
<dbReference type="KEGG" id="hnv:DDQ68_11320"/>
<organism evidence="2 3">
    <name type="scientific">Hymenobacter nivis</name>
    <dbReference type="NCBI Taxonomy" id="1850093"/>
    <lineage>
        <taxon>Bacteria</taxon>
        <taxon>Pseudomonadati</taxon>
        <taxon>Bacteroidota</taxon>
        <taxon>Cytophagia</taxon>
        <taxon>Cytophagales</taxon>
        <taxon>Hymenobacteraceae</taxon>
        <taxon>Hymenobacter</taxon>
    </lineage>
</organism>
<dbReference type="RefSeq" id="WP_109656402.1">
    <property type="nucleotide sequence ID" value="NZ_CP029145.1"/>
</dbReference>
<proteinExistence type="predicted"/>
<protein>
    <submittedName>
        <fullName evidence="2">Uncharacterized protein</fullName>
    </submittedName>
</protein>
<feature type="transmembrane region" description="Helical" evidence="1">
    <location>
        <begin position="31"/>
        <end position="54"/>
    </location>
</feature>
<keyword evidence="1" id="KW-0812">Transmembrane</keyword>
<name>A0A2Z3GX66_9BACT</name>
<evidence type="ECO:0000313" key="3">
    <source>
        <dbReference type="Proteomes" id="UP000245999"/>
    </source>
</evidence>
<dbReference type="Proteomes" id="UP000245999">
    <property type="component" value="Chromosome"/>
</dbReference>
<keyword evidence="1" id="KW-1133">Transmembrane helix</keyword>
<sequence length="86" mass="9682">MPACLGDLTTFEFLLSWRDRAATPGLRRPHFAALCYLLGAWWIGIGVGICVVFGKPDNLVPDSLKGTLLMLLVWRCQDGRMPLRRH</sequence>
<reference evidence="3" key="1">
    <citation type="submission" date="2018-04" db="EMBL/GenBank/DDBJ databases">
        <title>Complete genome of Antarctic heterotrophic bacterium Hymenobacter nivis.</title>
        <authorList>
            <person name="Terashima M."/>
        </authorList>
    </citation>
    <scope>NUCLEOTIDE SEQUENCE [LARGE SCALE GENOMIC DNA]</scope>
    <source>
        <strain evidence="3">NBRC 111535</strain>
    </source>
</reference>
<evidence type="ECO:0000256" key="1">
    <source>
        <dbReference type="SAM" id="Phobius"/>
    </source>
</evidence>
<dbReference type="AlphaFoldDB" id="A0A2Z3GX66"/>
<accession>A0A2Z3GX66</accession>